<evidence type="ECO:0000256" key="10">
    <source>
        <dbReference type="ARBA" id="ARBA00023136"/>
    </source>
</evidence>
<evidence type="ECO:0000256" key="4">
    <source>
        <dbReference type="ARBA" id="ARBA00022538"/>
    </source>
</evidence>
<dbReference type="GO" id="GO:0042802">
    <property type="term" value="F:identical protein binding"/>
    <property type="evidence" value="ECO:0007669"/>
    <property type="project" value="InterPro"/>
</dbReference>
<evidence type="ECO:0000256" key="5">
    <source>
        <dbReference type="ARBA" id="ARBA00022692"/>
    </source>
</evidence>
<dbReference type="Pfam" id="PF05197">
    <property type="entry name" value="TRIC"/>
    <property type="match status" value="1"/>
</dbReference>
<evidence type="ECO:0000256" key="12">
    <source>
        <dbReference type="SAM" id="Phobius"/>
    </source>
</evidence>
<evidence type="ECO:0000313" key="14">
    <source>
        <dbReference type="RefSeq" id="XP_017302441.1"/>
    </source>
</evidence>
<keyword evidence="7" id="KW-0630">Potassium</keyword>
<dbReference type="GO" id="GO:0012505">
    <property type="term" value="C:endomembrane system"/>
    <property type="evidence" value="ECO:0007669"/>
    <property type="project" value="UniProtKB-SubCell"/>
</dbReference>
<evidence type="ECO:0000256" key="7">
    <source>
        <dbReference type="ARBA" id="ARBA00022958"/>
    </source>
</evidence>
<dbReference type="GO" id="GO:0016020">
    <property type="term" value="C:membrane"/>
    <property type="evidence" value="ECO:0007669"/>
    <property type="project" value="InterPro"/>
</dbReference>
<keyword evidence="4" id="KW-0633">Potassium transport</keyword>
<evidence type="ECO:0000256" key="9">
    <source>
        <dbReference type="ARBA" id="ARBA00023065"/>
    </source>
</evidence>
<dbReference type="InterPro" id="IPR007866">
    <property type="entry name" value="TRIC_channel"/>
</dbReference>
<dbReference type="PANTHER" id="PTHR12454">
    <property type="entry name" value="TRIMERIC INTRACELLULAR CATION CHANNEL"/>
    <property type="match status" value="1"/>
</dbReference>
<evidence type="ECO:0000256" key="3">
    <source>
        <dbReference type="ARBA" id="ARBA00022448"/>
    </source>
</evidence>
<dbReference type="PaxDb" id="121845-A0A1S4EJS3"/>
<keyword evidence="5 12" id="KW-0812">Transmembrane</keyword>
<dbReference type="GeneID" id="103516197"/>
<evidence type="ECO:0000256" key="2">
    <source>
        <dbReference type="ARBA" id="ARBA00005766"/>
    </source>
</evidence>
<name>A0A1S4EJS3_DIACI</name>
<keyword evidence="11" id="KW-0407">Ion channel</keyword>
<organism evidence="13 14">
    <name type="scientific">Diaphorina citri</name>
    <name type="common">Asian citrus psyllid</name>
    <dbReference type="NCBI Taxonomy" id="121845"/>
    <lineage>
        <taxon>Eukaryota</taxon>
        <taxon>Metazoa</taxon>
        <taxon>Ecdysozoa</taxon>
        <taxon>Arthropoda</taxon>
        <taxon>Hexapoda</taxon>
        <taxon>Insecta</taxon>
        <taxon>Pterygota</taxon>
        <taxon>Neoptera</taxon>
        <taxon>Paraneoptera</taxon>
        <taxon>Hemiptera</taxon>
        <taxon>Sternorrhyncha</taxon>
        <taxon>Psylloidea</taxon>
        <taxon>Psyllidae</taxon>
        <taxon>Diaphorininae</taxon>
        <taxon>Diaphorina</taxon>
    </lineage>
</organism>
<dbReference type="KEGG" id="dci:103516197"/>
<feature type="transmembrane region" description="Helical" evidence="12">
    <location>
        <begin position="44"/>
        <end position="68"/>
    </location>
</feature>
<feature type="transmembrane region" description="Helical" evidence="12">
    <location>
        <begin position="140"/>
        <end position="160"/>
    </location>
</feature>
<keyword evidence="9" id="KW-0406">Ion transport</keyword>
<evidence type="ECO:0000256" key="11">
    <source>
        <dbReference type="ARBA" id="ARBA00023303"/>
    </source>
</evidence>
<sequence length="255" mass="29527">MQDCWDDFSYQLTTVSPLTILFDIVDYTLGASFVRDQLYVKRHYGMPLCCWLHSMLVIFASGILSNVLLGKSVLMPFQTVNVLLATCIWYLVFYSPYDIGYRVIQHSSVYTGLYILHEVHRYHKIDTRIQYVRQLFPDGYFIMVIVGTVSGNATGFARMLQDMVRGLWTPEHASVITKICLIASVVIIATSEVEVLALPYPMVELILISLFVWCRINIMLNPKFEPFERIEHTICHYLFYVSRRMSTHNLSAKQK</sequence>
<evidence type="ECO:0000256" key="1">
    <source>
        <dbReference type="ARBA" id="ARBA00004127"/>
    </source>
</evidence>
<keyword evidence="10 12" id="KW-0472">Membrane</keyword>
<feature type="transmembrane region" description="Helical" evidence="12">
    <location>
        <begin position="197"/>
        <end position="214"/>
    </location>
</feature>
<protein>
    <submittedName>
        <fullName evidence="14">Trimeric intracellular cation channel type 1B.1-like</fullName>
    </submittedName>
</protein>
<gene>
    <name evidence="14" type="primary">LOC103516197</name>
</gene>
<dbReference type="RefSeq" id="XP_017302441.1">
    <property type="nucleotide sequence ID" value="XM_017446952.2"/>
</dbReference>
<dbReference type="PANTHER" id="PTHR12454:SF11">
    <property type="entry name" value="GH25683P"/>
    <property type="match status" value="1"/>
</dbReference>
<proteinExistence type="inferred from homology"/>
<keyword evidence="6" id="KW-0631">Potassium channel</keyword>
<feature type="transmembrane region" description="Helical" evidence="12">
    <location>
        <begin position="80"/>
        <end position="97"/>
    </location>
</feature>
<evidence type="ECO:0000313" key="13">
    <source>
        <dbReference type="Proteomes" id="UP000079169"/>
    </source>
</evidence>
<dbReference type="AlphaFoldDB" id="A0A1S4EJS3"/>
<evidence type="ECO:0000256" key="6">
    <source>
        <dbReference type="ARBA" id="ARBA00022826"/>
    </source>
</evidence>
<comment type="subcellular location">
    <subcellularLocation>
        <location evidence="1">Endomembrane system</location>
        <topology evidence="1">Multi-pass membrane protein</topology>
    </subcellularLocation>
</comment>
<dbReference type="GO" id="GO:0005267">
    <property type="term" value="F:potassium channel activity"/>
    <property type="evidence" value="ECO:0007669"/>
    <property type="project" value="UniProtKB-KW"/>
</dbReference>
<keyword evidence="8 12" id="KW-1133">Transmembrane helix</keyword>
<dbReference type="Proteomes" id="UP000079169">
    <property type="component" value="Unplaced"/>
</dbReference>
<accession>A0A1S4EJS3</accession>
<reference evidence="14" key="1">
    <citation type="submission" date="2025-08" db="UniProtKB">
        <authorList>
            <consortium name="RefSeq"/>
        </authorList>
    </citation>
    <scope>IDENTIFICATION</scope>
</reference>
<evidence type="ECO:0000256" key="8">
    <source>
        <dbReference type="ARBA" id="ARBA00022989"/>
    </source>
</evidence>
<comment type="similarity">
    <text evidence="2">Belongs to the TMEM38 family.</text>
</comment>
<keyword evidence="13" id="KW-1185">Reference proteome</keyword>
<keyword evidence="3" id="KW-0813">Transport</keyword>